<keyword evidence="2" id="KW-0812">Transmembrane</keyword>
<dbReference type="EMBL" id="BAABHW010000007">
    <property type="protein sequence ID" value="GAA5080915.1"/>
    <property type="molecule type" value="Genomic_DNA"/>
</dbReference>
<organism evidence="3 4">
    <name type="scientific">[Roseibacterium] beibuensis</name>
    <dbReference type="NCBI Taxonomy" id="1193142"/>
    <lineage>
        <taxon>Bacteria</taxon>
        <taxon>Pseudomonadati</taxon>
        <taxon>Pseudomonadota</taxon>
        <taxon>Alphaproteobacteria</taxon>
        <taxon>Rhodobacterales</taxon>
        <taxon>Roseobacteraceae</taxon>
        <taxon>Roseicyclus</taxon>
    </lineage>
</organism>
<gene>
    <name evidence="3" type="ORF">GCM10023209_35040</name>
</gene>
<keyword evidence="4" id="KW-1185">Reference proteome</keyword>
<evidence type="ECO:0000256" key="1">
    <source>
        <dbReference type="SAM" id="MobiDB-lite"/>
    </source>
</evidence>
<reference evidence="4" key="1">
    <citation type="journal article" date="2019" name="Int. J. Syst. Evol. Microbiol.">
        <title>The Global Catalogue of Microorganisms (GCM) 10K type strain sequencing project: providing services to taxonomists for standard genome sequencing and annotation.</title>
        <authorList>
            <consortium name="The Broad Institute Genomics Platform"/>
            <consortium name="The Broad Institute Genome Sequencing Center for Infectious Disease"/>
            <person name="Wu L."/>
            <person name="Ma J."/>
        </authorList>
    </citation>
    <scope>NUCLEOTIDE SEQUENCE [LARGE SCALE GENOMIC DNA]</scope>
    <source>
        <strain evidence="4">JCM 18015</strain>
    </source>
</reference>
<name>A0ABP9LLC7_9RHOB</name>
<feature type="transmembrane region" description="Helical" evidence="2">
    <location>
        <begin position="6"/>
        <end position="24"/>
    </location>
</feature>
<evidence type="ECO:0000313" key="4">
    <source>
        <dbReference type="Proteomes" id="UP001499910"/>
    </source>
</evidence>
<feature type="compositionally biased region" description="Basic and acidic residues" evidence="1">
    <location>
        <begin position="184"/>
        <end position="200"/>
    </location>
</feature>
<keyword evidence="2" id="KW-1133">Transmembrane helix</keyword>
<dbReference type="Proteomes" id="UP001499910">
    <property type="component" value="Unassembled WGS sequence"/>
</dbReference>
<accession>A0ABP9LLC7</accession>
<sequence length="200" mass="22688">MDITKYLAIYAAVLSTAVFVWNVARARPKFDVKLVLGLDETDGEYTSGVYVSLQNPSAHTVHISNVSFLYRYEETGLIDRVKHAWEFKRLMRRVGWVHNSMIFDGIETGLPVSLEPGKSHMIFVPYDTIDDMLERGIDRKIIAGAQDALWRNKYSAVFDFPVMRDPDQDEDDGGEDNGVYIARPETKQIEQKEAAPENAA</sequence>
<protein>
    <submittedName>
        <fullName evidence="3">Uncharacterized protein</fullName>
    </submittedName>
</protein>
<evidence type="ECO:0000313" key="3">
    <source>
        <dbReference type="EMBL" id="GAA5080915.1"/>
    </source>
</evidence>
<comment type="caution">
    <text evidence="3">The sequence shown here is derived from an EMBL/GenBank/DDBJ whole genome shotgun (WGS) entry which is preliminary data.</text>
</comment>
<feature type="region of interest" description="Disordered" evidence="1">
    <location>
        <begin position="164"/>
        <end position="200"/>
    </location>
</feature>
<keyword evidence="2" id="KW-0472">Membrane</keyword>
<proteinExistence type="predicted"/>
<evidence type="ECO:0000256" key="2">
    <source>
        <dbReference type="SAM" id="Phobius"/>
    </source>
</evidence>